<name>A0A9D5LY66_9FIRM</name>
<gene>
    <name evidence="2" type="ORF">INF28_06740</name>
</gene>
<feature type="transmembrane region" description="Helical" evidence="1">
    <location>
        <begin position="113"/>
        <end position="132"/>
    </location>
</feature>
<keyword evidence="1" id="KW-0812">Transmembrane</keyword>
<feature type="transmembrane region" description="Helical" evidence="1">
    <location>
        <begin position="26"/>
        <end position="46"/>
    </location>
</feature>
<feature type="transmembrane region" description="Helical" evidence="1">
    <location>
        <begin position="192"/>
        <end position="210"/>
    </location>
</feature>
<sequence>MMKFIVILKCAGALKGELKEGKEGNVMLQGVKIFAFLISFGGYLFFVSRKVKISLYFVPILIIAGISLFLYIGGLLNRLVLSAYLTFAGGLLGALYFMVLAFQKKIAVPKWNIAEMCLLAGTALFGIVIYHLKLLHYDNFSHWALIVKYLLIEEHFPDLNTNMVVFLDYPPGTAVFLYYVCKFLGRSQGIMLLAQNSIIFSCFYAVFGIVKEKRRFLLYSILGMGCAVLSYLNLTIRSNNLLVDFLLPLLVMASMAMAYRYRRRPGTVAVFSILVLGFTGIVKNTGIIFAGIGLAYYFWNLFHIKENKKALSSKFFIALLTTIGILLPFLMWRYHMKVDLSGFESKFDFDVGQNTEQYLAAAPQYHRQIIHDFIKMSLNPSDRAAQIFFLGNILAAAAVLIGKYYHFKCQNIWKLLIPIDLMTVLYYIGILFLYLYSMPEEEALRLAGFERYACSIMVLFAGCFIMGITVDIEESFAVEIDERGAYRAFASPASKRMYQYGVLFTFMIAVNFLYSEINGLISIRQEYHRSLPGKIEHITTDRWPEDGKEDPNRYLIAAQDRDGQVASDEVRYVARYFLYAPQVEVTDQLTSEMLSELPERYDYLVVLDEEAVNLEEKDSQKTILKKTGIYSVSALSES</sequence>
<reference evidence="2" key="1">
    <citation type="submission" date="2020-10" db="EMBL/GenBank/DDBJ databases">
        <title>ChiBAC.</title>
        <authorList>
            <person name="Zenner C."/>
            <person name="Hitch T.C.A."/>
            <person name="Clavel T."/>
        </authorList>
    </citation>
    <scope>NUCLEOTIDE SEQUENCE</scope>
    <source>
        <strain evidence="2">DSM 107454</strain>
    </source>
</reference>
<keyword evidence="1" id="KW-1133">Transmembrane helix</keyword>
<feature type="transmembrane region" description="Helical" evidence="1">
    <location>
        <begin position="241"/>
        <end position="261"/>
    </location>
</feature>
<dbReference type="RefSeq" id="WP_226392702.1">
    <property type="nucleotide sequence ID" value="NZ_JADCKB010000011.1"/>
</dbReference>
<evidence type="ECO:0000313" key="3">
    <source>
        <dbReference type="Proteomes" id="UP000806542"/>
    </source>
</evidence>
<accession>A0A9D5LY66</accession>
<feature type="transmembrane region" description="Helical" evidence="1">
    <location>
        <begin position="456"/>
        <end position="476"/>
    </location>
</feature>
<feature type="transmembrane region" description="Helical" evidence="1">
    <location>
        <begin position="216"/>
        <end position="234"/>
    </location>
</feature>
<dbReference type="EMBL" id="JADCKB010000011">
    <property type="protein sequence ID" value="MBE5040156.1"/>
    <property type="molecule type" value="Genomic_DNA"/>
</dbReference>
<protein>
    <submittedName>
        <fullName evidence="2">Uncharacterized protein</fullName>
    </submittedName>
</protein>
<feature type="transmembrane region" description="Helical" evidence="1">
    <location>
        <begin position="497"/>
        <end position="514"/>
    </location>
</feature>
<feature type="transmembrane region" description="Helical" evidence="1">
    <location>
        <begin position="53"/>
        <end position="73"/>
    </location>
</feature>
<dbReference type="Proteomes" id="UP000806542">
    <property type="component" value="Unassembled WGS sequence"/>
</dbReference>
<dbReference type="AlphaFoldDB" id="A0A9D5LY66"/>
<evidence type="ECO:0000313" key="2">
    <source>
        <dbReference type="EMBL" id="MBE5040156.1"/>
    </source>
</evidence>
<keyword evidence="1" id="KW-0472">Membrane</keyword>
<keyword evidence="3" id="KW-1185">Reference proteome</keyword>
<feature type="transmembrane region" description="Helical" evidence="1">
    <location>
        <begin position="384"/>
        <end position="405"/>
    </location>
</feature>
<comment type="caution">
    <text evidence="2">The sequence shown here is derived from an EMBL/GenBank/DDBJ whole genome shotgun (WGS) entry which is preliminary data.</text>
</comment>
<proteinExistence type="predicted"/>
<evidence type="ECO:0000256" key="1">
    <source>
        <dbReference type="SAM" id="Phobius"/>
    </source>
</evidence>
<feature type="transmembrane region" description="Helical" evidence="1">
    <location>
        <begin position="311"/>
        <end position="332"/>
    </location>
</feature>
<organism evidence="2 3">
    <name type="scientific">Ructibacterium gallinarum</name>
    <dbReference type="NCBI Taxonomy" id="2779355"/>
    <lineage>
        <taxon>Bacteria</taxon>
        <taxon>Bacillati</taxon>
        <taxon>Bacillota</taxon>
        <taxon>Clostridia</taxon>
        <taxon>Eubacteriales</taxon>
        <taxon>Oscillospiraceae</taxon>
        <taxon>Ructibacterium</taxon>
    </lineage>
</organism>
<feature type="transmembrane region" description="Helical" evidence="1">
    <location>
        <begin position="273"/>
        <end position="299"/>
    </location>
</feature>
<feature type="transmembrane region" description="Helical" evidence="1">
    <location>
        <begin position="79"/>
        <end position="101"/>
    </location>
</feature>
<feature type="transmembrane region" description="Helical" evidence="1">
    <location>
        <begin position="417"/>
        <end position="436"/>
    </location>
</feature>